<dbReference type="Pfam" id="PF22316">
    <property type="entry name" value="ABhydrolase-like_N"/>
    <property type="match status" value="1"/>
</dbReference>
<dbReference type="InterPro" id="IPR002925">
    <property type="entry name" value="Dienelactn_hydro"/>
</dbReference>
<sequence>MFYQTERKLISLFMEKEWDEAYALVLKAESEYPNKLHKTSFWKACLQCINHETGDAMETLQKAYDKGFWWNPDLLKGDSDLDPLRDKKAFQQLVEECEERREQAKKEAVPLVEFHGKQDPEEAIVVLHGRGGNMEDTIPYWMNELSIRNYLFAFPQSSQMAGYEAFCWDDEERATDEISGVLKKIKNNFPDIKRIILAGYSQGGKLALKLVLNGEFEETKEFFAVVPAIREDEVQLSAKSGTSGWLVAGKDDPFYEDTKKLKKKLDEQKIQCNWLEYGELGHTYPENFSDQLSDALKKSM</sequence>
<evidence type="ECO:0000259" key="1">
    <source>
        <dbReference type="Pfam" id="PF01738"/>
    </source>
</evidence>
<reference evidence="3 4" key="1">
    <citation type="journal article" date="2017" name="Int. J. Syst. Evol. Microbiol.">
        <title>Bacillus mangrovi sp. nov., isolated from a sediment sample from a mangrove forest.</title>
        <authorList>
            <person name="Gupta V."/>
            <person name="Singh P.K."/>
            <person name="Korpole S."/>
            <person name="Tanuku N.R.S."/>
            <person name="Pinnaka A.K."/>
        </authorList>
    </citation>
    <scope>NUCLEOTIDE SEQUENCE [LARGE SCALE GENOMIC DNA]</scope>
    <source>
        <strain evidence="3 4">KCTC 33872</strain>
    </source>
</reference>
<proteinExistence type="predicted"/>
<dbReference type="SUPFAM" id="SSF53474">
    <property type="entry name" value="alpha/beta-Hydrolases"/>
    <property type="match status" value="1"/>
</dbReference>
<dbReference type="Gene3D" id="3.40.50.1820">
    <property type="entry name" value="alpha/beta hydrolase"/>
    <property type="match status" value="1"/>
</dbReference>
<organism evidence="3 4">
    <name type="scientific">Metabacillus mangrovi</name>
    <dbReference type="NCBI Taxonomy" id="1491830"/>
    <lineage>
        <taxon>Bacteria</taxon>
        <taxon>Bacillati</taxon>
        <taxon>Bacillota</taxon>
        <taxon>Bacilli</taxon>
        <taxon>Bacillales</taxon>
        <taxon>Bacillaceae</taxon>
        <taxon>Metabacillus</taxon>
    </lineage>
</organism>
<accession>A0A7X2S545</accession>
<dbReference type="RefSeq" id="WP_155111955.1">
    <property type="nucleotide sequence ID" value="NZ_WMIB01000006.1"/>
</dbReference>
<protein>
    <recommendedName>
        <fullName evidence="5">Phospholipase/carboxylesterase/thioesterase domain-containing protein</fullName>
    </recommendedName>
</protein>
<dbReference type="AlphaFoldDB" id="A0A7X2S545"/>
<dbReference type="Pfam" id="PF01738">
    <property type="entry name" value="DLH"/>
    <property type="match status" value="1"/>
</dbReference>
<gene>
    <name evidence="3" type="ORF">GKZ89_08345</name>
</gene>
<evidence type="ECO:0000313" key="4">
    <source>
        <dbReference type="Proteomes" id="UP000434639"/>
    </source>
</evidence>
<dbReference type="GO" id="GO:0016787">
    <property type="term" value="F:hydrolase activity"/>
    <property type="evidence" value="ECO:0007669"/>
    <property type="project" value="InterPro"/>
</dbReference>
<dbReference type="EMBL" id="WMIB01000006">
    <property type="protein sequence ID" value="MTH53425.1"/>
    <property type="molecule type" value="Genomic_DNA"/>
</dbReference>
<dbReference type="InterPro" id="IPR029058">
    <property type="entry name" value="AB_hydrolase_fold"/>
</dbReference>
<feature type="domain" description="Dienelactone hydrolase" evidence="1">
    <location>
        <begin position="168"/>
        <end position="286"/>
    </location>
</feature>
<dbReference type="NCBIfam" id="NF047558">
    <property type="entry name" value="TPR_END_plus"/>
    <property type="match status" value="1"/>
</dbReference>
<keyword evidence="4" id="KW-1185">Reference proteome</keyword>
<comment type="caution">
    <text evidence="3">The sequence shown here is derived from an EMBL/GenBank/DDBJ whole genome shotgun (WGS) entry which is preliminary data.</text>
</comment>
<evidence type="ECO:0008006" key="5">
    <source>
        <dbReference type="Google" id="ProtNLM"/>
    </source>
</evidence>
<evidence type="ECO:0000313" key="3">
    <source>
        <dbReference type="EMBL" id="MTH53425.1"/>
    </source>
</evidence>
<dbReference type="OrthoDB" id="2832922at2"/>
<evidence type="ECO:0000259" key="2">
    <source>
        <dbReference type="Pfam" id="PF22316"/>
    </source>
</evidence>
<dbReference type="InterPro" id="IPR054527">
    <property type="entry name" value="BCE_2095-like_N"/>
</dbReference>
<dbReference type="Proteomes" id="UP000434639">
    <property type="component" value="Unassembled WGS sequence"/>
</dbReference>
<feature type="domain" description="BCE-2095-like N-terminal" evidence="2">
    <location>
        <begin position="9"/>
        <end position="105"/>
    </location>
</feature>
<name>A0A7X2S545_9BACI</name>